<comment type="caution">
    <text evidence="4">The sequence shown here is derived from an EMBL/GenBank/DDBJ whole genome shotgun (WGS) entry which is preliminary data.</text>
</comment>
<keyword evidence="5" id="KW-1185">Reference proteome</keyword>
<evidence type="ECO:0000259" key="3">
    <source>
        <dbReference type="PROSITE" id="PS51468"/>
    </source>
</evidence>
<dbReference type="Proteomes" id="UP001295794">
    <property type="component" value="Unassembled WGS sequence"/>
</dbReference>
<dbReference type="EMBL" id="CAVNYO010000122">
    <property type="protein sequence ID" value="CAK5267385.1"/>
    <property type="molecule type" value="Genomic_DNA"/>
</dbReference>
<feature type="region of interest" description="Disordered" evidence="1">
    <location>
        <begin position="795"/>
        <end position="819"/>
    </location>
</feature>
<evidence type="ECO:0000256" key="1">
    <source>
        <dbReference type="SAM" id="MobiDB-lite"/>
    </source>
</evidence>
<evidence type="ECO:0008006" key="6">
    <source>
        <dbReference type="Google" id="ProtNLM"/>
    </source>
</evidence>
<evidence type="ECO:0000313" key="5">
    <source>
        <dbReference type="Proteomes" id="UP001295794"/>
    </source>
</evidence>
<dbReference type="PROSITE" id="PS51468">
    <property type="entry name" value="VIT"/>
    <property type="match status" value="1"/>
</dbReference>
<dbReference type="Pfam" id="PF13768">
    <property type="entry name" value="VWA_3"/>
    <property type="match status" value="1"/>
</dbReference>
<dbReference type="SMART" id="SM00327">
    <property type="entry name" value="VWA"/>
    <property type="match status" value="1"/>
</dbReference>
<accession>A0AAD2JXH6</accession>
<dbReference type="Pfam" id="PF08487">
    <property type="entry name" value="VIT"/>
    <property type="match status" value="1"/>
</dbReference>
<dbReference type="PROSITE" id="PS50234">
    <property type="entry name" value="VWFA"/>
    <property type="match status" value="1"/>
</dbReference>
<gene>
    <name evidence="4" type="ORF">MYCIT1_LOCUS9847</name>
</gene>
<feature type="domain" description="VIT" evidence="3">
    <location>
        <begin position="21"/>
        <end position="150"/>
    </location>
</feature>
<reference evidence="4" key="1">
    <citation type="submission" date="2023-11" db="EMBL/GenBank/DDBJ databases">
        <authorList>
            <person name="De Vega J J."/>
            <person name="De Vega J J."/>
        </authorList>
    </citation>
    <scope>NUCLEOTIDE SEQUENCE</scope>
</reference>
<protein>
    <recommendedName>
        <fullName evidence="6">VIT-domain-containing protein</fullName>
    </recommendedName>
</protein>
<feature type="domain" description="VWFA" evidence="2">
    <location>
        <begin position="301"/>
        <end position="478"/>
    </location>
</feature>
<dbReference type="InterPro" id="IPR036465">
    <property type="entry name" value="vWFA_dom_sf"/>
</dbReference>
<sequence>MKRQKSHAPTTHPQTHSMTAIYGLFYYHEYQAISAPLLAVHASAQIKELAAQVTLTQTYANDAGVPIEARYVFPVPNRAVVSSFTMVREDGSKIVGNVKEKQEARAVYEDALASGRHAGLLEQLGPDTFHVSVGNIQPDEQVQIELVYATELTEDEDSDSIRFHLPVHIGSRYGAAPQPTAPKYQLQNVWIKSSPDPFLTITTDVESASPISKIGSPSHTISTELGPDPLLPNHQELPFSNFARVSLFSDTVLDRDFVLTVKSAGLDTPRCIAEMHPVHNTVALGLTLVPRFTLPDLSRQEFVFLVDRSGSMRGQRMKAATKALVVMLRALPHQDCLFQIASFGSRTSLLWPSGSRAYNQATLEEATQHVDRMAADYGGTEIRNALATCFAQRRKDRPMSVLVLTDGDAWDLDGVLNEIKATVDSPQDKHAPVRVSVLGIGNSASTAMCEGIARVGNGTCMMVGEDEGSFMGKVARMLKAARTPPISDIRIDWGRRVREQTPVHVEDDDFEVVESAAPEEKKTLNIFDESAEHSLASGAPPPPPAVVLAPFSEIQQAPFEIKSLYPHIRLNAYAILQGKEIPKVVTLRGTTFDGAEIELPVTVSVSHLQNSPGAPPAIHSLAARKLIQDLEDGRHALGTGIADFDLLARTVKASVVRLGTTYSIASTHTSFVAVEESDRTAARDTGHAFHAVPSAMQPQRVRGSSRIMLSLGGARSSYSRDRGRSAPNAGNYSSQICSLSGSPPSQGAYPVPQLPVASAYSPMSYPMAPAAASSISAAVPQSQFFSGILETGSFSAAPGPTQRRRLSRRDMGQKTAMPQSTELYGSMSVPAMSNGASSAGAMAGPAVADLEPMDALEALARLQAFDGGFTLQVLDVIQLKPGITADTIRNELSLIDSVLATLLAMAYLATKLVGVDRNAWEGIYDKAKLFVGQSAALENQISLCLL</sequence>
<evidence type="ECO:0000313" key="4">
    <source>
        <dbReference type="EMBL" id="CAK5267385.1"/>
    </source>
</evidence>
<dbReference type="Gene3D" id="3.40.50.410">
    <property type="entry name" value="von Willebrand factor, type A domain"/>
    <property type="match status" value="1"/>
</dbReference>
<dbReference type="SMART" id="SM00609">
    <property type="entry name" value="VIT"/>
    <property type="match status" value="1"/>
</dbReference>
<dbReference type="InterPro" id="IPR013694">
    <property type="entry name" value="VIT"/>
</dbReference>
<dbReference type="SUPFAM" id="SSF53300">
    <property type="entry name" value="vWA-like"/>
    <property type="match status" value="1"/>
</dbReference>
<dbReference type="AlphaFoldDB" id="A0AAD2JXH6"/>
<name>A0AAD2JXH6_9AGAR</name>
<dbReference type="InterPro" id="IPR002035">
    <property type="entry name" value="VWF_A"/>
</dbReference>
<dbReference type="PANTHER" id="PTHR45737">
    <property type="entry name" value="VON WILLEBRAND FACTOR A DOMAIN-CONTAINING PROTEIN 5A"/>
    <property type="match status" value="1"/>
</dbReference>
<organism evidence="4 5">
    <name type="scientific">Mycena citricolor</name>
    <dbReference type="NCBI Taxonomy" id="2018698"/>
    <lineage>
        <taxon>Eukaryota</taxon>
        <taxon>Fungi</taxon>
        <taxon>Dikarya</taxon>
        <taxon>Basidiomycota</taxon>
        <taxon>Agaricomycotina</taxon>
        <taxon>Agaricomycetes</taxon>
        <taxon>Agaricomycetidae</taxon>
        <taxon>Agaricales</taxon>
        <taxon>Marasmiineae</taxon>
        <taxon>Mycenaceae</taxon>
        <taxon>Mycena</taxon>
    </lineage>
</organism>
<proteinExistence type="predicted"/>
<dbReference type="PANTHER" id="PTHR45737:SF6">
    <property type="entry name" value="VON WILLEBRAND FACTOR A DOMAIN-CONTAINING PROTEIN 5A"/>
    <property type="match status" value="1"/>
</dbReference>
<evidence type="ECO:0000259" key="2">
    <source>
        <dbReference type="PROSITE" id="PS50234"/>
    </source>
</evidence>